<evidence type="ECO:0000256" key="4">
    <source>
        <dbReference type="ARBA" id="ARBA00022801"/>
    </source>
</evidence>
<dbReference type="EMBL" id="AAZO01004383">
    <property type="status" value="NOT_ANNOTATED_CDS"/>
    <property type="molecule type" value="Genomic_DNA"/>
</dbReference>
<dbReference type="InterPro" id="IPR018114">
    <property type="entry name" value="TRYPSIN_HIS"/>
</dbReference>
<dbReference type="GeneID" id="8240203"/>
<reference evidence="11" key="2">
    <citation type="submission" date="2007-04" db="EMBL/GenBank/DDBJ databases">
        <title>The genome of the human body louse.</title>
        <authorList>
            <consortium name="The Human Body Louse Genome Consortium"/>
            <person name="Kirkness E."/>
            <person name="Walenz B."/>
            <person name="Hass B."/>
            <person name="Bruggner R."/>
            <person name="Strausberg R."/>
        </authorList>
    </citation>
    <scope>NUCLEOTIDE SEQUENCE</scope>
    <source>
        <strain evidence="11">USDA</strain>
    </source>
</reference>
<evidence type="ECO:0000256" key="5">
    <source>
        <dbReference type="ARBA" id="ARBA00022825"/>
    </source>
</evidence>
<dbReference type="InterPro" id="IPR035914">
    <property type="entry name" value="Sperma_CUB_dom_sf"/>
</dbReference>
<dbReference type="OMA" id="NTPEWNY"/>
<dbReference type="InterPro" id="IPR001254">
    <property type="entry name" value="Trypsin_dom"/>
</dbReference>
<feature type="chain" id="PRO_5011412698" evidence="8">
    <location>
        <begin position="25"/>
        <end position="401"/>
    </location>
</feature>
<dbReference type="GO" id="GO:0005576">
    <property type="term" value="C:extracellular region"/>
    <property type="evidence" value="ECO:0007669"/>
    <property type="project" value="UniProtKB-SubCell"/>
</dbReference>
<dbReference type="EMBL" id="DS235408">
    <property type="protein sequence ID" value="EEB15565.1"/>
    <property type="molecule type" value="Genomic_DNA"/>
</dbReference>
<dbReference type="PRINTS" id="PR00722">
    <property type="entry name" value="CHYMOTRYPSIN"/>
</dbReference>
<dbReference type="PROSITE" id="PS00134">
    <property type="entry name" value="TRYPSIN_HIS"/>
    <property type="match status" value="1"/>
</dbReference>
<feature type="signal peptide" evidence="8">
    <location>
        <begin position="1"/>
        <end position="24"/>
    </location>
</feature>
<dbReference type="CDD" id="cd00041">
    <property type="entry name" value="CUB"/>
    <property type="match status" value="1"/>
</dbReference>
<name>E0VQA9_PEDHC</name>
<keyword evidence="13" id="KW-1185">Reference proteome</keyword>
<evidence type="ECO:0000259" key="10">
    <source>
        <dbReference type="PROSITE" id="PS50240"/>
    </source>
</evidence>
<dbReference type="EnsemblMetazoa" id="PHUM375640-RA">
    <property type="protein sequence ID" value="PHUM375640-PA"/>
    <property type="gene ID" value="PHUM375640"/>
</dbReference>
<dbReference type="RefSeq" id="XP_002428303.1">
    <property type="nucleotide sequence ID" value="XM_002428258.1"/>
</dbReference>
<keyword evidence="4 11" id="KW-0378">Hydrolase</keyword>
<keyword evidence="5" id="KW-0720">Serine protease</keyword>
<dbReference type="FunFam" id="2.40.10.10:FF:000015">
    <property type="entry name" value="Atrial natriuretic peptide-converting enzyme"/>
    <property type="match status" value="1"/>
</dbReference>
<dbReference type="GO" id="GO:0004252">
    <property type="term" value="F:serine-type endopeptidase activity"/>
    <property type="evidence" value="ECO:0007669"/>
    <property type="project" value="UniProtKB-EC"/>
</dbReference>
<keyword evidence="2" id="KW-0964">Secreted</keyword>
<dbReference type="PANTHER" id="PTHR24252:SF7">
    <property type="entry name" value="HYALIN"/>
    <property type="match status" value="1"/>
</dbReference>
<sequence length="401" mass="44411">MAGKMFFFKHIVFLIIFFVKTCYCIFENCDYYQDLQPNKIYHIFSPGYPENYVPGTKCRWYAVAPVQNKISLQCEVVKIPVSDNCRQDKFAVSLEGRIDLKDVKFYCGEGTLNVTSVGNKLNVILWSVTNQVGSLFCTVKIIQNESPVKKCICGQRNSVRIVGGVETGVNEYPMMAGLVDGNLRVLFCGGTIISNFYVVTAAHCVWDRQARSLAVLVGDHDISVGNDTDSAKLYRASSIRVHPQYDTANQKNDIALVKIKNKISFNMRVGPVCLPFKNIDNTFVGEKVYALGWGATSFGGPTSNKLLHVPLDVISVKQCRPSYGDLVSKRQICTYGENKDSCQSDSGGPILWTDPSTGALNLLGLVSYGIQCGTTHPSVNTRVSSYLKWIQTATGEEYCVL</sequence>
<organism>
    <name type="scientific">Pediculus humanus subsp. corporis</name>
    <name type="common">Body louse</name>
    <dbReference type="NCBI Taxonomy" id="121224"/>
    <lineage>
        <taxon>Eukaryota</taxon>
        <taxon>Metazoa</taxon>
        <taxon>Ecdysozoa</taxon>
        <taxon>Arthropoda</taxon>
        <taxon>Hexapoda</taxon>
        <taxon>Insecta</taxon>
        <taxon>Pterygota</taxon>
        <taxon>Neoptera</taxon>
        <taxon>Paraneoptera</taxon>
        <taxon>Psocodea</taxon>
        <taxon>Troctomorpha</taxon>
        <taxon>Phthiraptera</taxon>
        <taxon>Anoplura</taxon>
        <taxon>Pediculidae</taxon>
        <taxon>Pediculus</taxon>
    </lineage>
</organism>
<dbReference type="Gene3D" id="2.40.10.10">
    <property type="entry name" value="Trypsin-like serine proteases"/>
    <property type="match status" value="1"/>
</dbReference>
<dbReference type="KEGG" id="phu:Phum_PHUM375640"/>
<evidence type="ECO:0000256" key="7">
    <source>
        <dbReference type="PROSITE-ProRule" id="PRU00059"/>
    </source>
</evidence>
<evidence type="ECO:0000256" key="6">
    <source>
        <dbReference type="ARBA" id="ARBA00023157"/>
    </source>
</evidence>
<feature type="domain" description="CUB" evidence="9">
    <location>
        <begin position="29"/>
        <end position="143"/>
    </location>
</feature>
<dbReference type="PANTHER" id="PTHR24252">
    <property type="entry name" value="ACROSIN-RELATED"/>
    <property type="match status" value="1"/>
</dbReference>
<evidence type="ECO:0000256" key="1">
    <source>
        <dbReference type="ARBA" id="ARBA00004613"/>
    </source>
</evidence>
<dbReference type="AlphaFoldDB" id="E0VQA9"/>
<dbReference type="Pfam" id="PF00431">
    <property type="entry name" value="CUB"/>
    <property type="match status" value="1"/>
</dbReference>
<feature type="domain" description="Peptidase S1" evidence="10">
    <location>
        <begin position="161"/>
        <end position="395"/>
    </location>
</feature>
<accession>E0VQA9</accession>
<dbReference type="SUPFAM" id="SSF49854">
    <property type="entry name" value="Spermadhesin, CUB domain"/>
    <property type="match status" value="1"/>
</dbReference>
<evidence type="ECO:0000313" key="13">
    <source>
        <dbReference type="Proteomes" id="UP000009046"/>
    </source>
</evidence>
<dbReference type="OrthoDB" id="6380398at2759"/>
<evidence type="ECO:0000256" key="8">
    <source>
        <dbReference type="SAM" id="SignalP"/>
    </source>
</evidence>
<reference evidence="11" key="1">
    <citation type="submission" date="2007-04" db="EMBL/GenBank/DDBJ databases">
        <title>Annotation of Pediculus humanus corporis strain USDA.</title>
        <authorList>
            <person name="Kirkness E."/>
            <person name="Hannick L."/>
            <person name="Hass B."/>
            <person name="Bruggner R."/>
            <person name="Lawson D."/>
            <person name="Bidwell S."/>
            <person name="Joardar V."/>
            <person name="Caler E."/>
            <person name="Walenz B."/>
            <person name="Inman J."/>
            <person name="Schobel S."/>
            <person name="Galinsky K."/>
            <person name="Amedeo P."/>
            <person name="Strausberg R."/>
        </authorList>
    </citation>
    <scope>NUCLEOTIDE SEQUENCE</scope>
    <source>
        <strain evidence="11">USDA</strain>
    </source>
</reference>
<dbReference type="SUPFAM" id="SSF50494">
    <property type="entry name" value="Trypsin-like serine proteases"/>
    <property type="match status" value="1"/>
</dbReference>
<dbReference type="STRING" id="121224.E0VQA9"/>
<keyword evidence="8" id="KW-0732">Signal</keyword>
<dbReference type="InterPro" id="IPR009003">
    <property type="entry name" value="Peptidase_S1_PA"/>
</dbReference>
<dbReference type="Pfam" id="PF00089">
    <property type="entry name" value="Trypsin"/>
    <property type="match status" value="1"/>
</dbReference>
<dbReference type="SMART" id="SM00020">
    <property type="entry name" value="Tryp_SPc"/>
    <property type="match status" value="1"/>
</dbReference>
<comment type="caution">
    <text evidence="7">Lacks conserved residue(s) required for the propagation of feature annotation.</text>
</comment>
<protein>
    <submittedName>
        <fullName evidence="11 12">Tripsin, putative</fullName>
        <ecNumber evidence="11">3.4.21.4</ecNumber>
    </submittedName>
</protein>
<dbReference type="InParanoid" id="E0VQA9"/>
<dbReference type="InterPro" id="IPR001314">
    <property type="entry name" value="Peptidase_S1A"/>
</dbReference>
<reference evidence="12" key="3">
    <citation type="submission" date="2020-05" db="UniProtKB">
        <authorList>
            <consortium name="EnsemblMetazoa"/>
        </authorList>
    </citation>
    <scope>IDENTIFICATION</scope>
    <source>
        <strain evidence="12">USDA</strain>
    </source>
</reference>
<evidence type="ECO:0000256" key="2">
    <source>
        <dbReference type="ARBA" id="ARBA00022525"/>
    </source>
</evidence>
<dbReference type="eggNOG" id="KOG3627">
    <property type="taxonomic scope" value="Eukaryota"/>
</dbReference>
<evidence type="ECO:0000256" key="3">
    <source>
        <dbReference type="ARBA" id="ARBA00022670"/>
    </source>
</evidence>
<dbReference type="MEROPS" id="S01.492"/>
<dbReference type="Proteomes" id="UP000009046">
    <property type="component" value="Unassembled WGS sequence"/>
</dbReference>
<dbReference type="InterPro" id="IPR043504">
    <property type="entry name" value="Peptidase_S1_PA_chymotrypsin"/>
</dbReference>
<dbReference type="InterPro" id="IPR000859">
    <property type="entry name" value="CUB_dom"/>
</dbReference>
<dbReference type="Gene3D" id="2.60.120.290">
    <property type="entry name" value="Spermadhesin, CUB domain"/>
    <property type="match status" value="1"/>
</dbReference>
<dbReference type="CTD" id="8240203"/>
<dbReference type="PROSITE" id="PS50240">
    <property type="entry name" value="TRYPSIN_DOM"/>
    <property type="match status" value="1"/>
</dbReference>
<dbReference type="GO" id="GO:0006508">
    <property type="term" value="P:proteolysis"/>
    <property type="evidence" value="ECO:0007669"/>
    <property type="project" value="UniProtKB-KW"/>
</dbReference>
<keyword evidence="3" id="KW-0645">Protease</keyword>
<evidence type="ECO:0000313" key="11">
    <source>
        <dbReference type="EMBL" id="EEB15565.1"/>
    </source>
</evidence>
<proteinExistence type="predicted"/>
<gene>
    <name evidence="12" type="primary">8240203</name>
    <name evidence="11" type="ORF">Phum_PHUM375640</name>
</gene>
<dbReference type="FunCoup" id="E0VQA9">
    <property type="interactions" value="1"/>
</dbReference>
<evidence type="ECO:0000313" key="12">
    <source>
        <dbReference type="EnsemblMetazoa" id="PHUM375640-PA"/>
    </source>
</evidence>
<dbReference type="PROSITE" id="PS01180">
    <property type="entry name" value="CUB"/>
    <property type="match status" value="1"/>
</dbReference>
<dbReference type="EC" id="3.4.21.4" evidence="11"/>
<keyword evidence="6" id="KW-1015">Disulfide bond</keyword>
<evidence type="ECO:0000259" key="9">
    <source>
        <dbReference type="PROSITE" id="PS01180"/>
    </source>
</evidence>
<dbReference type="VEuPathDB" id="VectorBase:PHUM375640"/>
<dbReference type="CDD" id="cd00190">
    <property type="entry name" value="Tryp_SPc"/>
    <property type="match status" value="1"/>
</dbReference>
<dbReference type="HOGENOM" id="CLU_006842_2_0_1"/>
<comment type="subcellular location">
    <subcellularLocation>
        <location evidence="1">Secreted</location>
    </subcellularLocation>
</comment>